<proteinExistence type="predicted"/>
<dbReference type="AlphaFoldDB" id="A0A160TBX3"/>
<gene>
    <name evidence="2" type="ORF">MGWOODY_Tha2983</name>
</gene>
<evidence type="ECO:0000313" key="2">
    <source>
        <dbReference type="EMBL" id="CUS41935.1"/>
    </source>
</evidence>
<evidence type="ECO:0000256" key="1">
    <source>
        <dbReference type="SAM" id="Phobius"/>
    </source>
</evidence>
<dbReference type="EMBL" id="CZQC01000058">
    <property type="protein sequence ID" value="CUS41935.1"/>
    <property type="molecule type" value="Genomic_DNA"/>
</dbReference>
<accession>A0A160TBX3</accession>
<protein>
    <submittedName>
        <fullName evidence="2">Uncharacterized protein</fullName>
    </submittedName>
</protein>
<keyword evidence="1" id="KW-1133">Transmembrane helix</keyword>
<name>A0A160TBX3_9ZZZZ</name>
<feature type="transmembrane region" description="Helical" evidence="1">
    <location>
        <begin position="66"/>
        <end position="89"/>
    </location>
</feature>
<organism evidence="2">
    <name type="scientific">hydrothermal vent metagenome</name>
    <dbReference type="NCBI Taxonomy" id="652676"/>
    <lineage>
        <taxon>unclassified sequences</taxon>
        <taxon>metagenomes</taxon>
        <taxon>ecological metagenomes</taxon>
    </lineage>
</organism>
<sequence>MKTSQKALVGLSVSGLVTLAPFLLMVLSYAMADIAGCELAAIGVSPCKVAGVEVGELLYSVSVMGWLFLVILPIGTLLIPLCLLWWLIANRKERIPEPRGRSHF</sequence>
<keyword evidence="1" id="KW-0472">Membrane</keyword>
<reference evidence="2" key="1">
    <citation type="submission" date="2015-10" db="EMBL/GenBank/DDBJ databases">
        <authorList>
            <person name="Gilbert D.G."/>
        </authorList>
    </citation>
    <scope>NUCLEOTIDE SEQUENCE</scope>
</reference>
<keyword evidence="1" id="KW-0812">Transmembrane</keyword>